<dbReference type="RefSeq" id="XP_025346246.1">
    <property type="nucleotide sequence ID" value="XM_025494459.1"/>
</dbReference>
<evidence type="ECO:0000313" key="3">
    <source>
        <dbReference type="Proteomes" id="UP000245942"/>
    </source>
</evidence>
<feature type="region of interest" description="Disordered" evidence="1">
    <location>
        <begin position="1"/>
        <end position="28"/>
    </location>
</feature>
<feature type="region of interest" description="Disordered" evidence="1">
    <location>
        <begin position="528"/>
        <end position="554"/>
    </location>
</feature>
<protein>
    <submittedName>
        <fullName evidence="2">Uncharacterized protein</fullName>
    </submittedName>
</protein>
<sequence length="776" mass="85550">MVPAPGSTFTVRESTATTLNSGSPEELWLSPEPGRIASPMAACRNDQAFGYWVAIEDDLSKTHTTLTHTRSGSKARALDSTIVSSSLETDSHTSIWARSSRLLEELSSVIDAYLAEDPERARIVRHRLVAPPKLAASIVVDQGTGKVPFNWQFERRTLYLTETLIQLGQEACRWKEAEAQRTGLPFISLLPTSLNSEIRIVSRHRADGFRLKACSRIAKAAAIADADFYVTLGAQVLATIDSKPFCSPQNVGELVRTRHDPFQQQATGKVCDESEVLKALVQLCSQSLAAGCQDGLLAADWGRLLLPYRLEKSKTNRGEAQVVFSPTGSYCDVREGQQACATANDGSRAGLSGQVSPAFRLEQMPNSVFFLLGWILHVLEGLEEPAKSLQETEHSKPKTARSREEDQDERGPSEKHIRKRREDDIASTRRPEAKGSSGKLAHSGKDSTDSGTEGLPLVKSYVCTFGPILGGTFAGLHRCVVDRDHLEGHVARVPSHESKGRPAFGVLPELGANDCLALMKVQRVPLMPESGSSLPEPRFEEADDPPVSEEDREGIRKRTEQEIRIFQHCKHLQGILIPRLFGLVSPDEYPRSSSFKLMLQYLRAAPIGTLLQEQKDLWGREVCHAVEAAFEAFHAQRVYHGDASTANILIEWKQIASTSSGDPFAHAKTLEAWDLRPVIREAQARMQLSDRAFAAAARRTREHDETVGHSALALELTELPLSLLRAAVKPHVWLVDFADAVIVEDGREGDSLLASEARKVKQMVQRWASERIIGAL</sequence>
<evidence type="ECO:0000313" key="2">
    <source>
        <dbReference type="EMBL" id="PWN19086.1"/>
    </source>
</evidence>
<feature type="compositionally biased region" description="Polar residues" evidence="1">
    <location>
        <begin position="7"/>
        <end position="23"/>
    </location>
</feature>
<dbReference type="GeneID" id="37016193"/>
<reference evidence="2 3" key="1">
    <citation type="journal article" date="2018" name="Mol. Biol. Evol.">
        <title>Broad Genomic Sampling Reveals a Smut Pathogenic Ancestry of the Fungal Clade Ustilaginomycotina.</title>
        <authorList>
            <person name="Kijpornyongpan T."/>
            <person name="Mondo S.J."/>
            <person name="Barry K."/>
            <person name="Sandor L."/>
            <person name="Lee J."/>
            <person name="Lipzen A."/>
            <person name="Pangilinan J."/>
            <person name="LaButti K."/>
            <person name="Hainaut M."/>
            <person name="Henrissat B."/>
            <person name="Grigoriev I.V."/>
            <person name="Spatafora J.W."/>
            <person name="Aime M.C."/>
        </authorList>
    </citation>
    <scope>NUCLEOTIDE SEQUENCE [LARGE SCALE GENOMIC DNA]</scope>
    <source>
        <strain evidence="2 3">MCA 4718</strain>
    </source>
</reference>
<dbReference type="OrthoDB" id="5134445at2759"/>
<dbReference type="InterPro" id="IPR011009">
    <property type="entry name" value="Kinase-like_dom_sf"/>
</dbReference>
<accession>A0A316U111</accession>
<dbReference type="AlphaFoldDB" id="A0A316U111"/>
<keyword evidence="3" id="KW-1185">Reference proteome</keyword>
<feature type="compositionally biased region" description="Acidic residues" evidence="1">
    <location>
        <begin position="541"/>
        <end position="552"/>
    </location>
</feature>
<dbReference type="EMBL" id="KZ819332">
    <property type="protein sequence ID" value="PWN19086.1"/>
    <property type="molecule type" value="Genomic_DNA"/>
</dbReference>
<feature type="compositionally biased region" description="Basic and acidic residues" evidence="1">
    <location>
        <begin position="387"/>
        <end position="433"/>
    </location>
</feature>
<dbReference type="Proteomes" id="UP000245942">
    <property type="component" value="Unassembled WGS sequence"/>
</dbReference>
<organism evidence="2 3">
    <name type="scientific">Pseudomicrostroma glucosiphilum</name>
    <dbReference type="NCBI Taxonomy" id="1684307"/>
    <lineage>
        <taxon>Eukaryota</taxon>
        <taxon>Fungi</taxon>
        <taxon>Dikarya</taxon>
        <taxon>Basidiomycota</taxon>
        <taxon>Ustilaginomycotina</taxon>
        <taxon>Exobasidiomycetes</taxon>
        <taxon>Microstromatales</taxon>
        <taxon>Microstromatales incertae sedis</taxon>
        <taxon>Pseudomicrostroma</taxon>
    </lineage>
</organism>
<dbReference type="SUPFAM" id="SSF56112">
    <property type="entry name" value="Protein kinase-like (PK-like)"/>
    <property type="match status" value="1"/>
</dbReference>
<name>A0A316U111_9BASI</name>
<gene>
    <name evidence="2" type="ORF">BCV69DRAFT_300423</name>
</gene>
<evidence type="ECO:0000256" key="1">
    <source>
        <dbReference type="SAM" id="MobiDB-lite"/>
    </source>
</evidence>
<feature type="region of interest" description="Disordered" evidence="1">
    <location>
        <begin position="387"/>
        <end position="453"/>
    </location>
</feature>
<proteinExistence type="predicted"/>